<organism evidence="8 9">
    <name type="scientific">[Anoxybacillus] calidus</name>
    <dbReference type="NCBI Taxonomy" id="575178"/>
    <lineage>
        <taxon>Bacteria</taxon>
        <taxon>Bacillati</taxon>
        <taxon>Bacillota</taxon>
        <taxon>Bacilli</taxon>
        <taxon>Bacillales</taxon>
        <taxon>Anoxybacillaceae</taxon>
        <taxon>Paranoxybacillus</taxon>
    </lineage>
</organism>
<dbReference type="EC" id="1.3.1.76" evidence="2"/>
<dbReference type="SUPFAM" id="SSF75615">
    <property type="entry name" value="Siroheme synthase middle domains-like"/>
    <property type="match status" value="1"/>
</dbReference>
<dbReference type="SUPFAM" id="SSF51735">
    <property type="entry name" value="NAD(P)-binding Rossmann-fold domains"/>
    <property type="match status" value="1"/>
</dbReference>
<dbReference type="AlphaFoldDB" id="A0A7V9YZ42"/>
<evidence type="ECO:0000313" key="9">
    <source>
        <dbReference type="Proteomes" id="UP000580891"/>
    </source>
</evidence>
<proteinExistence type="predicted"/>
<evidence type="ECO:0000256" key="2">
    <source>
        <dbReference type="ARBA" id="ARBA00012400"/>
    </source>
</evidence>
<dbReference type="PANTHER" id="PTHR35330:SF1">
    <property type="entry name" value="SIROHEME BIOSYNTHESIS PROTEIN MET8"/>
    <property type="match status" value="1"/>
</dbReference>
<keyword evidence="9" id="KW-1185">Reference proteome</keyword>
<dbReference type="Pfam" id="PF14824">
    <property type="entry name" value="Sirohm_synth_M"/>
    <property type="match status" value="1"/>
</dbReference>
<dbReference type="Pfam" id="PF22440">
    <property type="entry name" value="SirC_C"/>
    <property type="match status" value="1"/>
</dbReference>
<sequence>MYPISVRMQGKKVVVAGGGKVASFKVALLLEEGADVTVVSPEAVNEIRQWAEKGKLKWISRQIEISDCEDAFLIIAATDNPELNEKLAQNAKPNQLVNVITNPEKGNVHFPAALKRGKLLIAVSTEGASPKLAKKIRNDLAKLYDDSYEEYLEFLNECRVLIKSKGLEKAAKNKLLLEILQDEFRESEEKRRKFLESLN</sequence>
<accession>A0A7V9YZ42</accession>
<dbReference type="GO" id="GO:0019354">
    <property type="term" value="P:siroheme biosynthetic process"/>
    <property type="evidence" value="ECO:0007669"/>
    <property type="project" value="UniProtKB-UniPathway"/>
</dbReference>
<dbReference type="InterPro" id="IPR036291">
    <property type="entry name" value="NAD(P)-bd_dom_sf"/>
</dbReference>
<dbReference type="UniPathway" id="UPA00262">
    <property type="reaction ID" value="UER00222"/>
</dbReference>
<evidence type="ECO:0000256" key="1">
    <source>
        <dbReference type="ARBA" id="ARBA00005010"/>
    </source>
</evidence>
<evidence type="ECO:0000256" key="6">
    <source>
        <dbReference type="ARBA" id="ARBA00047561"/>
    </source>
</evidence>
<dbReference type="InterPro" id="IPR028281">
    <property type="entry name" value="Sirohaem_synthase_central"/>
</dbReference>
<comment type="caution">
    <text evidence="8">The sequence shown here is derived from an EMBL/GenBank/DDBJ whole genome shotgun (WGS) entry which is preliminary data.</text>
</comment>
<evidence type="ECO:0000256" key="3">
    <source>
        <dbReference type="ARBA" id="ARBA00023002"/>
    </source>
</evidence>
<comment type="catalytic activity">
    <reaction evidence="6">
        <text>precorrin-2 + NAD(+) = sirohydrochlorin + NADH + 2 H(+)</text>
        <dbReference type="Rhea" id="RHEA:15613"/>
        <dbReference type="ChEBI" id="CHEBI:15378"/>
        <dbReference type="ChEBI" id="CHEBI:57540"/>
        <dbReference type="ChEBI" id="CHEBI:57945"/>
        <dbReference type="ChEBI" id="CHEBI:58351"/>
        <dbReference type="ChEBI" id="CHEBI:58827"/>
        <dbReference type="EC" id="1.3.1.76"/>
    </reaction>
</comment>
<keyword evidence="3 8" id="KW-0560">Oxidoreductase</keyword>
<evidence type="ECO:0000313" key="8">
    <source>
        <dbReference type="EMBL" id="MBA2871117.1"/>
    </source>
</evidence>
<evidence type="ECO:0000256" key="4">
    <source>
        <dbReference type="ARBA" id="ARBA00023027"/>
    </source>
</evidence>
<dbReference type="InterPro" id="IPR042518">
    <property type="entry name" value="SirC_C"/>
</dbReference>
<evidence type="ECO:0000259" key="7">
    <source>
        <dbReference type="Pfam" id="PF14824"/>
    </source>
</evidence>
<dbReference type="PANTHER" id="PTHR35330">
    <property type="entry name" value="SIROHEME BIOSYNTHESIS PROTEIN MET8"/>
    <property type="match status" value="1"/>
</dbReference>
<dbReference type="RefSeq" id="WP_181536964.1">
    <property type="nucleotide sequence ID" value="NZ_JACDUU010000002.1"/>
</dbReference>
<gene>
    <name evidence="8" type="ORF">HNQ85_001387</name>
</gene>
<dbReference type="InterPro" id="IPR006367">
    <property type="entry name" value="Sirohaem_synthase_N"/>
</dbReference>
<dbReference type="NCBIfam" id="NF005222">
    <property type="entry name" value="PRK06718.1"/>
    <property type="match status" value="1"/>
</dbReference>
<keyword evidence="5" id="KW-0627">Porphyrin biosynthesis</keyword>
<comment type="pathway">
    <text evidence="1">Porphyrin-containing compound metabolism; siroheme biosynthesis; sirohydrochlorin from precorrin-2: step 1/1.</text>
</comment>
<name>A0A7V9YZ42_9BACL</name>
<dbReference type="InterPro" id="IPR028161">
    <property type="entry name" value="Met8-like"/>
</dbReference>
<evidence type="ECO:0000256" key="5">
    <source>
        <dbReference type="ARBA" id="ARBA00023244"/>
    </source>
</evidence>
<dbReference type="Proteomes" id="UP000580891">
    <property type="component" value="Unassembled WGS sequence"/>
</dbReference>
<dbReference type="GO" id="GO:0004325">
    <property type="term" value="F:ferrochelatase activity"/>
    <property type="evidence" value="ECO:0007669"/>
    <property type="project" value="InterPro"/>
</dbReference>
<dbReference type="Gene3D" id="3.40.50.720">
    <property type="entry name" value="NAD(P)-binding Rossmann-like Domain"/>
    <property type="match status" value="1"/>
</dbReference>
<keyword evidence="8" id="KW-0456">Lyase</keyword>
<dbReference type="Pfam" id="PF13241">
    <property type="entry name" value="NAD_binding_7"/>
    <property type="match status" value="1"/>
</dbReference>
<dbReference type="Gene3D" id="1.10.8.610">
    <property type="entry name" value="SirC, precorrin-2 dehydrogenase, C-terminal helical domain-like"/>
    <property type="match status" value="1"/>
</dbReference>
<feature type="domain" description="Siroheme synthase central" evidence="7">
    <location>
        <begin position="116"/>
        <end position="142"/>
    </location>
</feature>
<reference evidence="8 9" key="1">
    <citation type="submission" date="2020-07" db="EMBL/GenBank/DDBJ databases">
        <title>Genomic Encyclopedia of Type Strains, Phase IV (KMG-IV): sequencing the most valuable type-strain genomes for metagenomic binning, comparative biology and taxonomic classification.</title>
        <authorList>
            <person name="Goeker M."/>
        </authorList>
    </citation>
    <scope>NUCLEOTIDE SEQUENCE [LARGE SCALE GENOMIC DNA]</scope>
    <source>
        <strain evidence="8 9">DSM 25220</strain>
    </source>
</reference>
<dbReference type="GO" id="GO:0043115">
    <property type="term" value="F:precorrin-2 dehydrogenase activity"/>
    <property type="evidence" value="ECO:0007669"/>
    <property type="project" value="UniProtKB-EC"/>
</dbReference>
<dbReference type="NCBIfam" id="TIGR01470">
    <property type="entry name" value="cysG_Nterm"/>
    <property type="match status" value="1"/>
</dbReference>
<dbReference type="EMBL" id="JACDUU010000002">
    <property type="protein sequence ID" value="MBA2871117.1"/>
    <property type="molecule type" value="Genomic_DNA"/>
</dbReference>
<protein>
    <recommendedName>
        <fullName evidence="2">precorrin-2 dehydrogenase</fullName>
        <ecNumber evidence="2">1.3.1.76</ecNumber>
    </recommendedName>
</protein>
<keyword evidence="4" id="KW-0520">NAD</keyword>